<proteinExistence type="predicted"/>
<organism evidence="1 2">
    <name type="scientific">Pseudomonas syringae pv. helianthi</name>
    <dbReference type="NCBI Taxonomy" id="251654"/>
    <lineage>
        <taxon>Bacteria</taxon>
        <taxon>Pseudomonadati</taxon>
        <taxon>Pseudomonadota</taxon>
        <taxon>Gammaproteobacteria</taxon>
        <taxon>Pseudomonadales</taxon>
        <taxon>Pseudomonadaceae</taxon>
        <taxon>Pseudomonas</taxon>
    </lineage>
</organism>
<dbReference type="SUPFAM" id="SSF54913">
    <property type="entry name" value="GlnB-like"/>
    <property type="match status" value="1"/>
</dbReference>
<dbReference type="InterPro" id="IPR011322">
    <property type="entry name" value="N-reg_PII-like_a/b"/>
</dbReference>
<dbReference type="EMBL" id="RBUT01000185">
    <property type="protein sequence ID" value="RMV42772.1"/>
    <property type="molecule type" value="Genomic_DNA"/>
</dbReference>
<sequence>MKGFMVVFFTQQNGRHHGKMLGEWIVDLAKEMGCAVLPSALEEGFGHTG</sequence>
<protein>
    <submittedName>
        <fullName evidence="1">Uncharacterized protein</fullName>
    </submittedName>
</protein>
<evidence type="ECO:0000313" key="2">
    <source>
        <dbReference type="Proteomes" id="UP000279173"/>
    </source>
</evidence>
<dbReference type="Proteomes" id="UP000279173">
    <property type="component" value="Unassembled WGS sequence"/>
</dbReference>
<comment type="caution">
    <text evidence="1">The sequence shown here is derived from an EMBL/GenBank/DDBJ whole genome shotgun (WGS) entry which is preliminary data.</text>
</comment>
<gene>
    <name evidence="1" type="ORF">ALP10_200273</name>
</gene>
<accession>A0A3M6CFZ4</accession>
<name>A0A3M6CFZ4_9PSED</name>
<reference evidence="1 2" key="1">
    <citation type="submission" date="2018-08" db="EMBL/GenBank/DDBJ databases">
        <title>Recombination of ecologically and evolutionarily significant loci maintains genetic cohesion in the Pseudomonas syringae species complex.</title>
        <authorList>
            <person name="Dillon M."/>
            <person name="Thakur S."/>
            <person name="Almeida R.N.D."/>
            <person name="Weir B.S."/>
            <person name="Guttman D.S."/>
        </authorList>
    </citation>
    <scope>NUCLEOTIDE SEQUENCE [LARGE SCALE GENOMIC DNA]</scope>
    <source>
        <strain evidence="1 2">ICMP 3263</strain>
    </source>
</reference>
<dbReference type="AlphaFoldDB" id="A0A3M6CFZ4"/>
<evidence type="ECO:0000313" key="1">
    <source>
        <dbReference type="EMBL" id="RMV42772.1"/>
    </source>
</evidence>